<sequence>MCRRGEEWAPYWTQSRSDFVLLFRCRCAPRLLGGCAALHWSVLPSAGACVTAGARVSRAAPLALPHSLTVTEHTHTHTHRHTLARRQTCPRTARSFPRCRRPPHLISPCKEPFAQTPKPSPAPKIPSVLQPRMASPDWPGAYQSWL</sequence>
<reference evidence="2" key="1">
    <citation type="submission" date="2023-07" db="EMBL/GenBank/DDBJ databases">
        <title>Chromosome-level Genome Assembly of Striped Snakehead (Channa striata).</title>
        <authorList>
            <person name="Liu H."/>
        </authorList>
    </citation>
    <scope>NUCLEOTIDE SEQUENCE</scope>
    <source>
        <strain evidence="2">Gz</strain>
        <tissue evidence="2">Muscle</tissue>
    </source>
</reference>
<proteinExistence type="predicted"/>
<feature type="region of interest" description="Disordered" evidence="1">
    <location>
        <begin position="112"/>
        <end position="132"/>
    </location>
</feature>
<keyword evidence="3" id="KW-1185">Reference proteome</keyword>
<protein>
    <submittedName>
        <fullName evidence="2">Uncharacterized protein</fullName>
    </submittedName>
</protein>
<accession>A0AA88N3Q3</accession>
<evidence type="ECO:0000256" key="1">
    <source>
        <dbReference type="SAM" id="MobiDB-lite"/>
    </source>
</evidence>
<gene>
    <name evidence="2" type="ORF">Q5P01_009269</name>
</gene>
<evidence type="ECO:0000313" key="3">
    <source>
        <dbReference type="Proteomes" id="UP001187415"/>
    </source>
</evidence>
<dbReference type="AlphaFoldDB" id="A0AA88N3Q3"/>
<dbReference type="EMBL" id="JAUPFM010000006">
    <property type="protein sequence ID" value="KAK2849435.1"/>
    <property type="molecule type" value="Genomic_DNA"/>
</dbReference>
<comment type="caution">
    <text evidence="2">The sequence shown here is derived from an EMBL/GenBank/DDBJ whole genome shotgun (WGS) entry which is preliminary data.</text>
</comment>
<dbReference type="Proteomes" id="UP001187415">
    <property type="component" value="Unassembled WGS sequence"/>
</dbReference>
<evidence type="ECO:0000313" key="2">
    <source>
        <dbReference type="EMBL" id="KAK2849435.1"/>
    </source>
</evidence>
<organism evidence="2 3">
    <name type="scientific">Channa striata</name>
    <name type="common">Snakehead murrel</name>
    <name type="synonym">Ophicephalus striatus</name>
    <dbReference type="NCBI Taxonomy" id="64152"/>
    <lineage>
        <taxon>Eukaryota</taxon>
        <taxon>Metazoa</taxon>
        <taxon>Chordata</taxon>
        <taxon>Craniata</taxon>
        <taxon>Vertebrata</taxon>
        <taxon>Euteleostomi</taxon>
        <taxon>Actinopterygii</taxon>
        <taxon>Neopterygii</taxon>
        <taxon>Teleostei</taxon>
        <taxon>Neoteleostei</taxon>
        <taxon>Acanthomorphata</taxon>
        <taxon>Anabantaria</taxon>
        <taxon>Anabantiformes</taxon>
        <taxon>Channoidei</taxon>
        <taxon>Channidae</taxon>
        <taxon>Channa</taxon>
    </lineage>
</organism>
<name>A0AA88N3Q3_CHASR</name>